<protein>
    <submittedName>
        <fullName evidence="1">Uncharacterized protein</fullName>
    </submittedName>
</protein>
<dbReference type="EMBL" id="CADEAL010003334">
    <property type="protein sequence ID" value="CAB1444280.1"/>
    <property type="molecule type" value="Genomic_DNA"/>
</dbReference>
<dbReference type="Proteomes" id="UP001153269">
    <property type="component" value="Unassembled WGS sequence"/>
</dbReference>
<dbReference type="AlphaFoldDB" id="A0A9N7V7P3"/>
<evidence type="ECO:0000313" key="1">
    <source>
        <dbReference type="EMBL" id="CAB1444280.1"/>
    </source>
</evidence>
<sequence length="97" mass="11285">PWIACNPPWNLWDRAGFKNLRGIQNVLYAQVVMESTAETMNGRRRRSDRIILMGSMWRRRRRRGRTSVNSTNHVNGIKVPDAQLHFEKAGVERVEAP</sequence>
<gene>
    <name evidence="1" type="ORF">PLEPLA_LOCUS31996</name>
</gene>
<name>A0A9N7V7P3_PLEPL</name>
<evidence type="ECO:0000313" key="2">
    <source>
        <dbReference type="Proteomes" id="UP001153269"/>
    </source>
</evidence>
<reference evidence="1" key="1">
    <citation type="submission" date="2020-03" db="EMBL/GenBank/DDBJ databases">
        <authorList>
            <person name="Weist P."/>
        </authorList>
    </citation>
    <scope>NUCLEOTIDE SEQUENCE</scope>
</reference>
<proteinExistence type="predicted"/>
<feature type="non-terminal residue" evidence="1">
    <location>
        <position position="97"/>
    </location>
</feature>
<accession>A0A9N7V7P3</accession>
<organism evidence="1 2">
    <name type="scientific">Pleuronectes platessa</name>
    <name type="common">European plaice</name>
    <dbReference type="NCBI Taxonomy" id="8262"/>
    <lineage>
        <taxon>Eukaryota</taxon>
        <taxon>Metazoa</taxon>
        <taxon>Chordata</taxon>
        <taxon>Craniata</taxon>
        <taxon>Vertebrata</taxon>
        <taxon>Euteleostomi</taxon>
        <taxon>Actinopterygii</taxon>
        <taxon>Neopterygii</taxon>
        <taxon>Teleostei</taxon>
        <taxon>Neoteleostei</taxon>
        <taxon>Acanthomorphata</taxon>
        <taxon>Carangaria</taxon>
        <taxon>Pleuronectiformes</taxon>
        <taxon>Pleuronectoidei</taxon>
        <taxon>Pleuronectidae</taxon>
        <taxon>Pleuronectes</taxon>
    </lineage>
</organism>
<comment type="caution">
    <text evidence="1">The sequence shown here is derived from an EMBL/GenBank/DDBJ whole genome shotgun (WGS) entry which is preliminary data.</text>
</comment>
<keyword evidence="2" id="KW-1185">Reference proteome</keyword>